<comment type="similarity">
    <text evidence="1">Belongs to the peptidase M17 family.</text>
</comment>
<keyword evidence="11" id="KW-1185">Reference proteome</keyword>
<evidence type="ECO:0000256" key="8">
    <source>
        <dbReference type="ARBA" id="ARBA00050061"/>
    </source>
</evidence>
<protein>
    <recommendedName>
        <fullName evidence="7">Probable cytosol aminopeptidase</fullName>
    </recommendedName>
    <alternativeName>
        <fullName evidence="8">Leucine aminopeptidase</fullName>
    </alternativeName>
    <alternativeName>
        <fullName evidence="5">Leucyl aminopeptidase</fullName>
    </alternativeName>
</protein>
<dbReference type="PANTHER" id="PTHR11963">
    <property type="entry name" value="LEUCINE AMINOPEPTIDASE-RELATED"/>
    <property type="match status" value="1"/>
</dbReference>
<dbReference type="Proteomes" id="UP001226691">
    <property type="component" value="Unassembled WGS sequence"/>
</dbReference>
<organism evidence="10 11">
    <name type="scientific">Microbacterium trichothecenolyticum</name>
    <name type="common">Aureobacterium trichothecenolyticum</name>
    <dbReference type="NCBI Taxonomy" id="69370"/>
    <lineage>
        <taxon>Bacteria</taxon>
        <taxon>Bacillati</taxon>
        <taxon>Actinomycetota</taxon>
        <taxon>Actinomycetes</taxon>
        <taxon>Micrococcales</taxon>
        <taxon>Microbacteriaceae</taxon>
        <taxon>Microbacterium</taxon>
    </lineage>
</organism>
<evidence type="ECO:0000313" key="11">
    <source>
        <dbReference type="Proteomes" id="UP001226691"/>
    </source>
</evidence>
<evidence type="ECO:0000313" key="10">
    <source>
        <dbReference type="EMBL" id="MDQ1123473.1"/>
    </source>
</evidence>
<evidence type="ECO:0000259" key="9">
    <source>
        <dbReference type="Pfam" id="PF00883"/>
    </source>
</evidence>
<evidence type="ECO:0000256" key="3">
    <source>
        <dbReference type="ARBA" id="ARBA00022670"/>
    </source>
</evidence>
<name>A0ABU0TUY5_MICTR</name>
<gene>
    <name evidence="10" type="ORF">QE412_002046</name>
</gene>
<evidence type="ECO:0000256" key="1">
    <source>
        <dbReference type="ARBA" id="ARBA00009528"/>
    </source>
</evidence>
<dbReference type="EMBL" id="JAUTBF010000001">
    <property type="protein sequence ID" value="MDQ1123473.1"/>
    <property type="molecule type" value="Genomic_DNA"/>
</dbReference>
<dbReference type="InterPro" id="IPR011356">
    <property type="entry name" value="Leucine_aapep/pepB"/>
</dbReference>
<evidence type="ECO:0000256" key="5">
    <source>
        <dbReference type="ARBA" id="ARBA00033172"/>
    </source>
</evidence>
<comment type="function">
    <text evidence="6">Presumably involved in the processing and regular turnover of intracellular proteins. Catalyzes the removal of unsubstituted N-terminal amino acids from various peptides.</text>
</comment>
<evidence type="ECO:0000256" key="7">
    <source>
        <dbReference type="ARBA" id="ARBA00050021"/>
    </source>
</evidence>
<accession>A0ABU0TUY5</accession>
<sequence>MRHSPRSIGVGEAVGLLGDNTTVVVPVRRDTDTVRLDPAATRALDAFPEDVRIAVRSIMLALAPRLNEEIAVTVPVCGPRPVWWLALCVLDDALPRAEALFAAALASGHLVESGRMLSLLACAAASAPEEEVVAAGHAIGRWRWTSDDDEPVEVTLIGETDASTAWALERARIIATEADAVRRLVETPPNALTPRGLAEHLARRIAGRDESRLTAEIWDSDELRRRGFGATLAVGEASAQEPCALVLRLDGDGPLWGLAGKGITFDSGGLNLKRDPAEIAWMKSDMAAAASVASAMMAAADLGPGRPALAVLPLAENAVGPQGLRPGDVVTHPNGRLTEVVDTDSEGRLVLADALAWLVRADVKELVDVGTLSDSGDVGTSFWGCWSTSDALAQTLVDAGYRVGEPGWRLPLHPGYRRLLSSRVADSANAPTGIPDSGQLAATFLRPFAMDVPWAHIDNGSGAYLVVDADPWPAGPTAVPLRTLIEILRPHFR</sequence>
<dbReference type="GO" id="GO:0004177">
    <property type="term" value="F:aminopeptidase activity"/>
    <property type="evidence" value="ECO:0007669"/>
    <property type="project" value="UniProtKB-KW"/>
</dbReference>
<proteinExistence type="inferred from homology"/>
<reference evidence="10 11" key="1">
    <citation type="submission" date="2023-07" db="EMBL/GenBank/DDBJ databases">
        <title>Functional and genomic diversity of the sorghum phyllosphere microbiome.</title>
        <authorList>
            <person name="Shade A."/>
        </authorList>
    </citation>
    <scope>NUCLEOTIDE SEQUENCE [LARGE SCALE GENOMIC DNA]</scope>
    <source>
        <strain evidence="10 11">SORGH_AS_1207</strain>
    </source>
</reference>
<evidence type="ECO:0000256" key="4">
    <source>
        <dbReference type="ARBA" id="ARBA00022801"/>
    </source>
</evidence>
<keyword evidence="3" id="KW-0645">Protease</keyword>
<dbReference type="SUPFAM" id="SSF53187">
    <property type="entry name" value="Zn-dependent exopeptidases"/>
    <property type="match status" value="1"/>
</dbReference>
<dbReference type="PANTHER" id="PTHR11963:SF23">
    <property type="entry name" value="CYTOSOL AMINOPEPTIDASE"/>
    <property type="match status" value="1"/>
</dbReference>
<keyword evidence="4 10" id="KW-0378">Hydrolase</keyword>
<keyword evidence="2 10" id="KW-0031">Aminopeptidase</keyword>
<feature type="domain" description="Cytosol aminopeptidase" evidence="9">
    <location>
        <begin position="181"/>
        <end position="485"/>
    </location>
</feature>
<dbReference type="PRINTS" id="PR00481">
    <property type="entry name" value="LAMNOPPTDASE"/>
</dbReference>
<dbReference type="Pfam" id="PF00883">
    <property type="entry name" value="Peptidase_M17"/>
    <property type="match status" value="1"/>
</dbReference>
<evidence type="ECO:0000256" key="6">
    <source>
        <dbReference type="ARBA" id="ARBA00049972"/>
    </source>
</evidence>
<dbReference type="InterPro" id="IPR000819">
    <property type="entry name" value="Peptidase_M17_C"/>
</dbReference>
<dbReference type="Gene3D" id="3.40.630.10">
    <property type="entry name" value="Zn peptidases"/>
    <property type="match status" value="1"/>
</dbReference>
<comment type="caution">
    <text evidence="10">The sequence shown here is derived from an EMBL/GenBank/DDBJ whole genome shotgun (WGS) entry which is preliminary data.</text>
</comment>
<evidence type="ECO:0000256" key="2">
    <source>
        <dbReference type="ARBA" id="ARBA00022438"/>
    </source>
</evidence>